<organism evidence="1 2">
    <name type="scientific">Cuscuta epithymum</name>
    <dbReference type="NCBI Taxonomy" id="186058"/>
    <lineage>
        <taxon>Eukaryota</taxon>
        <taxon>Viridiplantae</taxon>
        <taxon>Streptophyta</taxon>
        <taxon>Embryophyta</taxon>
        <taxon>Tracheophyta</taxon>
        <taxon>Spermatophyta</taxon>
        <taxon>Magnoliopsida</taxon>
        <taxon>eudicotyledons</taxon>
        <taxon>Gunneridae</taxon>
        <taxon>Pentapetalae</taxon>
        <taxon>asterids</taxon>
        <taxon>lamiids</taxon>
        <taxon>Solanales</taxon>
        <taxon>Convolvulaceae</taxon>
        <taxon>Cuscuteae</taxon>
        <taxon>Cuscuta</taxon>
        <taxon>Cuscuta subgen. Cuscuta</taxon>
    </lineage>
</organism>
<reference evidence="1" key="1">
    <citation type="submission" date="2022-07" db="EMBL/GenBank/DDBJ databases">
        <authorList>
            <person name="Macas J."/>
            <person name="Novak P."/>
            <person name="Neumann P."/>
        </authorList>
    </citation>
    <scope>NUCLEOTIDE SEQUENCE</scope>
</reference>
<evidence type="ECO:0000313" key="2">
    <source>
        <dbReference type="Proteomes" id="UP001152523"/>
    </source>
</evidence>
<keyword evidence="2" id="KW-1185">Reference proteome</keyword>
<sequence length="50" mass="5707">MKFLQQKPKQEITRQEGPAIASVTRQMTEQVGSVNDHVSGNLWGDDDWYS</sequence>
<dbReference type="Proteomes" id="UP001152523">
    <property type="component" value="Unassembled WGS sequence"/>
</dbReference>
<dbReference type="EMBL" id="CAMAPF010000011">
    <property type="protein sequence ID" value="CAH9063759.1"/>
    <property type="molecule type" value="Genomic_DNA"/>
</dbReference>
<name>A0AAV0C4H9_9ASTE</name>
<gene>
    <name evidence="1" type="ORF">CEPIT_LOCUS2000</name>
</gene>
<evidence type="ECO:0000313" key="1">
    <source>
        <dbReference type="EMBL" id="CAH9063759.1"/>
    </source>
</evidence>
<comment type="caution">
    <text evidence="1">The sequence shown here is derived from an EMBL/GenBank/DDBJ whole genome shotgun (WGS) entry which is preliminary data.</text>
</comment>
<protein>
    <submittedName>
        <fullName evidence="1">Uncharacterized protein</fullName>
    </submittedName>
</protein>
<accession>A0AAV0C4H9</accession>
<dbReference type="AlphaFoldDB" id="A0AAV0C4H9"/>
<proteinExistence type="predicted"/>